<evidence type="ECO:0000256" key="1">
    <source>
        <dbReference type="ARBA" id="ARBA00022741"/>
    </source>
</evidence>
<dbReference type="GO" id="GO:0003723">
    <property type="term" value="F:RNA binding"/>
    <property type="evidence" value="ECO:0007669"/>
    <property type="project" value="UniProtKB-UniRule"/>
</dbReference>
<comment type="catalytic activity">
    <reaction evidence="8">
        <text>ATP + H2O = ADP + phosphate + H(+)</text>
        <dbReference type="Rhea" id="RHEA:13065"/>
        <dbReference type="ChEBI" id="CHEBI:15377"/>
        <dbReference type="ChEBI" id="CHEBI:15378"/>
        <dbReference type="ChEBI" id="CHEBI:30616"/>
        <dbReference type="ChEBI" id="CHEBI:43474"/>
        <dbReference type="ChEBI" id="CHEBI:456216"/>
        <dbReference type="EC" id="3.6.4.13"/>
    </reaction>
</comment>
<dbReference type="PANTHER" id="PTHR24031">
    <property type="entry name" value="RNA HELICASE"/>
    <property type="match status" value="1"/>
</dbReference>
<feature type="region of interest" description="Disordered" evidence="9">
    <location>
        <begin position="603"/>
        <end position="683"/>
    </location>
</feature>
<dbReference type="Proteomes" id="UP000054321">
    <property type="component" value="Unassembled WGS sequence"/>
</dbReference>
<dbReference type="OrthoDB" id="193716at2759"/>
<evidence type="ECO:0000256" key="7">
    <source>
        <dbReference type="RuleBase" id="RU000492"/>
    </source>
</evidence>
<dbReference type="GO" id="GO:0016787">
    <property type="term" value="F:hydrolase activity"/>
    <property type="evidence" value="ECO:0007669"/>
    <property type="project" value="UniProtKB-KW"/>
</dbReference>
<name>A0A0C3HKB6_OIDMZ</name>
<dbReference type="HOGENOM" id="CLU_003041_26_6_1"/>
<keyword evidence="6" id="KW-0539">Nucleus</keyword>
<feature type="domain" description="Helicase ATP-binding" evidence="10">
    <location>
        <begin position="116"/>
        <end position="307"/>
    </location>
</feature>
<feature type="compositionally biased region" description="Basic and acidic residues" evidence="9">
    <location>
        <begin position="634"/>
        <end position="683"/>
    </location>
</feature>
<evidence type="ECO:0000313" key="12">
    <source>
        <dbReference type="EMBL" id="KIN08646.1"/>
    </source>
</evidence>
<feature type="domain" description="Helicase C-terminal" evidence="11">
    <location>
        <begin position="352"/>
        <end position="513"/>
    </location>
</feature>
<gene>
    <name evidence="12" type="ORF">OIDMADRAFT_109483</name>
</gene>
<accession>A0A0C3HKB6</accession>
<keyword evidence="3 7" id="KW-0347">Helicase</keyword>
<comment type="similarity">
    <text evidence="7">Belongs to the DEAD box helicase family.</text>
</comment>
<dbReference type="InterPro" id="IPR011545">
    <property type="entry name" value="DEAD/DEAH_box_helicase_dom"/>
</dbReference>
<dbReference type="AlphaFoldDB" id="A0A0C3HKB6"/>
<dbReference type="InParanoid" id="A0A0C3HKB6"/>
<dbReference type="FunCoup" id="A0A0C3HKB6">
    <property type="interactions" value="191"/>
</dbReference>
<evidence type="ECO:0000256" key="4">
    <source>
        <dbReference type="ARBA" id="ARBA00022840"/>
    </source>
</evidence>
<dbReference type="EC" id="3.6.4.13" evidence="8"/>
<dbReference type="GO" id="GO:0005524">
    <property type="term" value="F:ATP binding"/>
    <property type="evidence" value="ECO:0007669"/>
    <property type="project" value="UniProtKB-UniRule"/>
</dbReference>
<dbReference type="EMBL" id="KN832870">
    <property type="protein sequence ID" value="KIN08646.1"/>
    <property type="molecule type" value="Genomic_DNA"/>
</dbReference>
<evidence type="ECO:0000259" key="11">
    <source>
        <dbReference type="PROSITE" id="PS51194"/>
    </source>
</evidence>
<evidence type="ECO:0000256" key="2">
    <source>
        <dbReference type="ARBA" id="ARBA00022801"/>
    </source>
</evidence>
<dbReference type="InterPro" id="IPR000629">
    <property type="entry name" value="RNA-helicase_DEAD-box_CS"/>
</dbReference>
<evidence type="ECO:0000259" key="10">
    <source>
        <dbReference type="PROSITE" id="PS51192"/>
    </source>
</evidence>
<evidence type="ECO:0000256" key="5">
    <source>
        <dbReference type="ARBA" id="ARBA00022884"/>
    </source>
</evidence>
<dbReference type="PROSITE" id="PS51194">
    <property type="entry name" value="HELICASE_CTER"/>
    <property type="match status" value="1"/>
</dbReference>
<dbReference type="InterPro" id="IPR027417">
    <property type="entry name" value="P-loop_NTPase"/>
</dbReference>
<keyword evidence="5 8" id="KW-0694">RNA-binding</keyword>
<dbReference type="InterPro" id="IPR001650">
    <property type="entry name" value="Helicase_C-like"/>
</dbReference>
<dbReference type="PROSITE" id="PS51192">
    <property type="entry name" value="HELICASE_ATP_BIND_1"/>
    <property type="match status" value="1"/>
</dbReference>
<dbReference type="Pfam" id="PF00270">
    <property type="entry name" value="DEAD"/>
    <property type="match status" value="1"/>
</dbReference>
<dbReference type="SUPFAM" id="SSF52540">
    <property type="entry name" value="P-loop containing nucleoside triphosphate hydrolases"/>
    <property type="match status" value="2"/>
</dbReference>
<keyword evidence="1 7" id="KW-0547">Nucleotide-binding</keyword>
<protein>
    <recommendedName>
        <fullName evidence="8">ATP-dependent RNA helicase</fullName>
        <ecNumber evidence="8">3.6.4.13</ecNumber>
    </recommendedName>
</protein>
<feature type="compositionally biased region" description="Basic and acidic residues" evidence="9">
    <location>
        <begin position="614"/>
        <end position="628"/>
    </location>
</feature>
<evidence type="ECO:0000256" key="6">
    <source>
        <dbReference type="ARBA" id="ARBA00023242"/>
    </source>
</evidence>
<sequence>MFNACRRGPASLSRVLRAGSTLHLQSARPSTLSLITQCATKPSIESRWVHVASQLRQQATGAQSVPRESVQNQQQNVAVTKFQELIDYNLVHPNVVNEITRGMGLHTMTEVQSKTINQALRGDDIIAQARTGTGKTIGFLLPMIQNILRENPDFATRKRYSRARPSDIRSIIISPTRELAEQIAVEAEKLCANTDLRVQVAVGGNSKRAMLRKMQMEGCHLLVATPGRLNDLLTDPYSRVSAPKLTTLVLDEADRLLDDGFSKDIEDIIQLLPDRREVERQTLLFSATVPKEVMHLVRRTLKSNFHFVQTVQEGQQATHEKVPQRIVTIPGIENYLPCLLELAKREISKAAEAEAKGADFKPFKAIVYFNSTANVELAARIFEELRAESGAFGRHPLHPTEIIEMHSRLTQERRTRASDRFRRAKSAILFSTDVTARGMHFPNVSHVIQMGTPPNQEQYVHRIGRTGRADQTGEGFIFIPEHEIPEARRRLRGLPVSPDKSLEASKLDMSREAQLPAGLATSLDQLFAAVKIVDRDTKIKAYMSCMGQPAASPVDNVQALNRWTKFGWGWPAPPAISQSMAMKLNISRVPGINIQRNRLFEDRDAADDLNGPSRSREGRLDNFPDSRKFGRGGDSSREFGRDSRGMGRGGFDRRDRSTGRGGYDRRDRGMSRGSRTDDASSLF</sequence>
<dbReference type="GO" id="GO:0003724">
    <property type="term" value="F:RNA helicase activity"/>
    <property type="evidence" value="ECO:0007669"/>
    <property type="project" value="UniProtKB-EC"/>
</dbReference>
<dbReference type="CDD" id="cd17964">
    <property type="entry name" value="DEADc_MSS116"/>
    <property type="match status" value="1"/>
</dbReference>
<keyword evidence="2 7" id="KW-0378">Hydrolase</keyword>
<evidence type="ECO:0000256" key="9">
    <source>
        <dbReference type="SAM" id="MobiDB-lite"/>
    </source>
</evidence>
<evidence type="ECO:0000256" key="8">
    <source>
        <dbReference type="RuleBase" id="RU365068"/>
    </source>
</evidence>
<reference evidence="13" key="2">
    <citation type="submission" date="2015-01" db="EMBL/GenBank/DDBJ databases">
        <title>Evolutionary Origins and Diversification of the Mycorrhizal Mutualists.</title>
        <authorList>
            <consortium name="DOE Joint Genome Institute"/>
            <consortium name="Mycorrhizal Genomics Consortium"/>
            <person name="Kohler A."/>
            <person name="Kuo A."/>
            <person name="Nagy L.G."/>
            <person name="Floudas D."/>
            <person name="Copeland A."/>
            <person name="Barry K.W."/>
            <person name="Cichocki N."/>
            <person name="Veneault-Fourrey C."/>
            <person name="LaButti K."/>
            <person name="Lindquist E.A."/>
            <person name="Lipzen A."/>
            <person name="Lundell T."/>
            <person name="Morin E."/>
            <person name="Murat C."/>
            <person name="Riley R."/>
            <person name="Ohm R."/>
            <person name="Sun H."/>
            <person name="Tunlid A."/>
            <person name="Henrissat B."/>
            <person name="Grigoriev I.V."/>
            <person name="Hibbett D.S."/>
            <person name="Martin F."/>
        </authorList>
    </citation>
    <scope>NUCLEOTIDE SEQUENCE [LARGE SCALE GENOMIC DNA]</scope>
    <source>
        <strain evidence="13">Zn</strain>
    </source>
</reference>
<evidence type="ECO:0000256" key="3">
    <source>
        <dbReference type="ARBA" id="ARBA00022806"/>
    </source>
</evidence>
<dbReference type="STRING" id="913774.A0A0C3HKB6"/>
<dbReference type="CDD" id="cd18787">
    <property type="entry name" value="SF2_C_DEAD"/>
    <property type="match status" value="1"/>
</dbReference>
<dbReference type="Pfam" id="PF00271">
    <property type="entry name" value="Helicase_C"/>
    <property type="match status" value="1"/>
</dbReference>
<dbReference type="SMART" id="SM00490">
    <property type="entry name" value="HELICc"/>
    <property type="match status" value="1"/>
</dbReference>
<dbReference type="InterPro" id="IPR014001">
    <property type="entry name" value="Helicase_ATP-bd"/>
</dbReference>
<proteinExistence type="inferred from homology"/>
<comment type="function">
    <text evidence="8">RNA helicase.</text>
</comment>
<organism evidence="12 13">
    <name type="scientific">Oidiodendron maius (strain Zn)</name>
    <dbReference type="NCBI Taxonomy" id="913774"/>
    <lineage>
        <taxon>Eukaryota</taxon>
        <taxon>Fungi</taxon>
        <taxon>Dikarya</taxon>
        <taxon>Ascomycota</taxon>
        <taxon>Pezizomycotina</taxon>
        <taxon>Leotiomycetes</taxon>
        <taxon>Leotiomycetes incertae sedis</taxon>
        <taxon>Myxotrichaceae</taxon>
        <taxon>Oidiodendron</taxon>
    </lineage>
</organism>
<comment type="domain">
    <text evidence="8">The Q motif is unique to and characteristic of the DEAD box family of RNA helicases and controls ATP binding and hydrolysis.</text>
</comment>
<reference evidence="12 13" key="1">
    <citation type="submission" date="2014-04" db="EMBL/GenBank/DDBJ databases">
        <authorList>
            <consortium name="DOE Joint Genome Institute"/>
            <person name="Kuo A."/>
            <person name="Martino E."/>
            <person name="Perotto S."/>
            <person name="Kohler A."/>
            <person name="Nagy L.G."/>
            <person name="Floudas D."/>
            <person name="Copeland A."/>
            <person name="Barry K.W."/>
            <person name="Cichocki N."/>
            <person name="Veneault-Fourrey C."/>
            <person name="LaButti K."/>
            <person name="Lindquist E.A."/>
            <person name="Lipzen A."/>
            <person name="Lundell T."/>
            <person name="Morin E."/>
            <person name="Murat C."/>
            <person name="Sun H."/>
            <person name="Tunlid A."/>
            <person name="Henrissat B."/>
            <person name="Grigoriev I.V."/>
            <person name="Hibbett D.S."/>
            <person name="Martin F."/>
            <person name="Nordberg H.P."/>
            <person name="Cantor M.N."/>
            <person name="Hua S.X."/>
        </authorList>
    </citation>
    <scope>NUCLEOTIDE SEQUENCE [LARGE SCALE GENOMIC DNA]</scope>
    <source>
        <strain evidence="12 13">Zn</strain>
    </source>
</reference>
<keyword evidence="13" id="KW-1185">Reference proteome</keyword>
<dbReference type="Gene3D" id="3.40.50.300">
    <property type="entry name" value="P-loop containing nucleotide triphosphate hydrolases"/>
    <property type="match status" value="2"/>
</dbReference>
<evidence type="ECO:0000313" key="13">
    <source>
        <dbReference type="Proteomes" id="UP000054321"/>
    </source>
</evidence>
<dbReference type="SMART" id="SM00487">
    <property type="entry name" value="DEXDc"/>
    <property type="match status" value="1"/>
</dbReference>
<keyword evidence="4 7" id="KW-0067">ATP-binding</keyword>
<dbReference type="PROSITE" id="PS00039">
    <property type="entry name" value="DEAD_ATP_HELICASE"/>
    <property type="match status" value="1"/>
</dbReference>